<organism evidence="2 3">
    <name type="scientific">Cellvibrio fontiphilus</name>
    <dbReference type="NCBI Taxonomy" id="1815559"/>
    <lineage>
        <taxon>Bacteria</taxon>
        <taxon>Pseudomonadati</taxon>
        <taxon>Pseudomonadota</taxon>
        <taxon>Gammaproteobacteria</taxon>
        <taxon>Cellvibrionales</taxon>
        <taxon>Cellvibrionaceae</taxon>
        <taxon>Cellvibrio</taxon>
    </lineage>
</organism>
<dbReference type="NCBIfam" id="NF047637">
    <property type="entry name" value="lipo_CC0125"/>
    <property type="match status" value="1"/>
</dbReference>
<keyword evidence="3" id="KW-1185">Reference proteome</keyword>
<evidence type="ECO:0000313" key="2">
    <source>
        <dbReference type="EMBL" id="MFC3115709.1"/>
    </source>
</evidence>
<evidence type="ECO:0000313" key="3">
    <source>
        <dbReference type="Proteomes" id="UP001595555"/>
    </source>
</evidence>
<dbReference type="EMBL" id="JBHRTF010000004">
    <property type="protein sequence ID" value="MFC3115709.1"/>
    <property type="molecule type" value="Genomic_DNA"/>
</dbReference>
<feature type="signal peptide" evidence="1">
    <location>
        <begin position="1"/>
        <end position="19"/>
    </location>
</feature>
<reference evidence="3" key="1">
    <citation type="journal article" date="2019" name="Int. J. Syst. Evol. Microbiol.">
        <title>The Global Catalogue of Microorganisms (GCM) 10K type strain sequencing project: providing services to taxonomists for standard genome sequencing and annotation.</title>
        <authorList>
            <consortium name="The Broad Institute Genomics Platform"/>
            <consortium name="The Broad Institute Genome Sequencing Center for Infectious Disease"/>
            <person name="Wu L."/>
            <person name="Ma J."/>
        </authorList>
    </citation>
    <scope>NUCLEOTIDE SEQUENCE [LARGE SCALE GENOMIC DNA]</scope>
    <source>
        <strain evidence="3">KCTC 52237</strain>
    </source>
</reference>
<evidence type="ECO:0008006" key="4">
    <source>
        <dbReference type="Google" id="ProtNLM"/>
    </source>
</evidence>
<accession>A0ABV7FDM1</accession>
<protein>
    <recommendedName>
        <fullName evidence="4">Lipoprotein</fullName>
    </recommendedName>
</protein>
<proteinExistence type="predicted"/>
<sequence>MKSLIVLCLLVLLTGCASQGSQQQDRHYQPAKGDGTGYKELALGETHYRVQFKLRGQQRATAERYALRRAAELTLQQGYDWFVVIKKTQRRLEDEPAFPARRETITQRRCGLLGCRSTRYERPNEDPFGDEVFTLVLLEIQMGRGVRPEKNSYDADTTQTII</sequence>
<evidence type="ECO:0000256" key="1">
    <source>
        <dbReference type="SAM" id="SignalP"/>
    </source>
</evidence>
<name>A0ABV7FDM1_9GAMM</name>
<gene>
    <name evidence="2" type="ORF">ACFODX_09095</name>
</gene>
<dbReference type="PROSITE" id="PS51257">
    <property type="entry name" value="PROKAR_LIPOPROTEIN"/>
    <property type="match status" value="1"/>
</dbReference>
<dbReference type="Proteomes" id="UP001595555">
    <property type="component" value="Unassembled WGS sequence"/>
</dbReference>
<comment type="caution">
    <text evidence="2">The sequence shown here is derived from an EMBL/GenBank/DDBJ whole genome shotgun (WGS) entry which is preliminary data.</text>
</comment>
<feature type="chain" id="PRO_5046279768" description="Lipoprotein" evidence="1">
    <location>
        <begin position="20"/>
        <end position="162"/>
    </location>
</feature>
<dbReference type="RefSeq" id="WP_378118290.1">
    <property type="nucleotide sequence ID" value="NZ_JBHRTF010000004.1"/>
</dbReference>
<keyword evidence="1" id="KW-0732">Signal</keyword>